<organism evidence="1 2">
    <name type="scientific">Flavobacterium yafengii</name>
    <dbReference type="NCBI Taxonomy" id="3041253"/>
    <lineage>
        <taxon>Bacteria</taxon>
        <taxon>Pseudomonadati</taxon>
        <taxon>Bacteroidota</taxon>
        <taxon>Flavobacteriia</taxon>
        <taxon>Flavobacteriales</taxon>
        <taxon>Flavobacteriaceae</taxon>
        <taxon>Flavobacterium</taxon>
    </lineage>
</organism>
<evidence type="ECO:0008006" key="3">
    <source>
        <dbReference type="Google" id="ProtNLM"/>
    </source>
</evidence>
<reference evidence="1 2" key="1">
    <citation type="submission" date="2023-04" db="EMBL/GenBank/DDBJ databases">
        <title>Two novel species of Flavobacterium.</title>
        <authorList>
            <person name="Liu Q."/>
            <person name="Xin Y.-H."/>
        </authorList>
    </citation>
    <scope>NUCLEOTIDE SEQUENCE [LARGE SCALE GENOMIC DNA]</scope>
    <source>
        <strain evidence="1 2">LB2P87</strain>
    </source>
</reference>
<dbReference type="RefSeq" id="WP_282716732.1">
    <property type="nucleotide sequence ID" value="NZ_JASCRY010000003.1"/>
</dbReference>
<dbReference type="EMBL" id="JASCRY010000003">
    <property type="protein sequence ID" value="MDI5950211.1"/>
    <property type="molecule type" value="Genomic_DNA"/>
</dbReference>
<accession>A0AAW6TMK3</accession>
<dbReference type="Proteomes" id="UP001228643">
    <property type="component" value="Unassembled WGS sequence"/>
</dbReference>
<sequence>MNEPIYFNEEFKAQWRYAMEQAKADREKYFNWIKDEINIAITLINKYDKIYVLGGLGSKLLAASPNIHNQIMEGYTGPDMEQAEQEKIVEDDEIEVILEYAMNIASASPNSNASVIPTEENVMEIRNQLAKIKTNIGFYEMSAENPKDGNEFDHRLKIAVMEDAMHVRGDGYQSHVLEIYEETFSYHDGFLQQYYGFGSTDIFNVIRRLDLLVASKIGNAFGGYLSHQRFTEWSDEKGQEAVMEEMIKTGKHFIQQFLSDNLDLFDERNPENLSMLPLDYVEGYNRLFWVVPKTEKEVKIFNLLSHNFGDNSDFLKGKFGGFILGDSVTQTKPLIKVGEKFYCFSLSLPFRNIFNLTANLLQVADPVYYEHSFKGNSFANSRDNYIERKTKLLFEKFLPTVQFYHSLKYNIIEDGLAKEPELDILGIGHDTIYIIEVKAGELNKKHKRGAILGLKDRLEETVNEGSYQCHRAEKFIKENESPEFRYIANATQNILSIDKTKDYKFIKISVMFEHLSTVSVNLKYLIETGVLSADYKWAWIVSLYDLMIFADLIENENDFQDYIDNRLKLYERNDVEFQDEIDILGFFLENKFPLPDEKDSEKIFIHSYRDEIENYYTKKDVGISGVEKPIKKR</sequence>
<protein>
    <recommendedName>
        <fullName evidence="3">NERD domain-containing protein</fullName>
    </recommendedName>
</protein>
<dbReference type="AlphaFoldDB" id="A0AAW6TMK3"/>
<evidence type="ECO:0000313" key="2">
    <source>
        <dbReference type="Proteomes" id="UP001228643"/>
    </source>
</evidence>
<keyword evidence="2" id="KW-1185">Reference proteome</keyword>
<proteinExistence type="predicted"/>
<comment type="caution">
    <text evidence="1">The sequence shown here is derived from an EMBL/GenBank/DDBJ whole genome shotgun (WGS) entry which is preliminary data.</text>
</comment>
<name>A0AAW6TMK3_9FLAO</name>
<gene>
    <name evidence="1" type="ORF">QLS97_11185</name>
</gene>
<evidence type="ECO:0000313" key="1">
    <source>
        <dbReference type="EMBL" id="MDI5950211.1"/>
    </source>
</evidence>